<evidence type="ECO:0000256" key="1">
    <source>
        <dbReference type="ARBA" id="ARBA00004442"/>
    </source>
</evidence>
<dbReference type="OrthoDB" id="229865at2"/>
<comment type="caution">
    <text evidence="8">The sequence shown here is derived from an EMBL/GenBank/DDBJ whole genome shotgun (WGS) entry which is preliminary data.</text>
</comment>
<keyword evidence="9" id="KW-1185">Reference proteome</keyword>
<dbReference type="GO" id="GO:0009279">
    <property type="term" value="C:cell outer membrane"/>
    <property type="evidence" value="ECO:0007669"/>
    <property type="project" value="UniProtKB-SubCell"/>
</dbReference>
<evidence type="ECO:0000256" key="5">
    <source>
        <dbReference type="ARBA" id="ARBA00023237"/>
    </source>
</evidence>
<evidence type="ECO:0000313" key="9">
    <source>
        <dbReference type="Proteomes" id="UP000318995"/>
    </source>
</evidence>
<dbReference type="GO" id="GO:0015288">
    <property type="term" value="F:porin activity"/>
    <property type="evidence" value="ECO:0007669"/>
    <property type="project" value="TreeGrafter"/>
</dbReference>
<evidence type="ECO:0000256" key="3">
    <source>
        <dbReference type="ARBA" id="ARBA00022692"/>
    </source>
</evidence>
<evidence type="ECO:0000256" key="6">
    <source>
        <dbReference type="SAM" id="MobiDB-lite"/>
    </source>
</evidence>
<dbReference type="EMBL" id="SJPH01000002">
    <property type="protein sequence ID" value="TWT47508.1"/>
    <property type="molecule type" value="Genomic_DNA"/>
</dbReference>
<accession>A0A5C5W9F7</accession>
<dbReference type="AlphaFoldDB" id="A0A5C5W9F7"/>
<dbReference type="PROSITE" id="PS51257">
    <property type="entry name" value="PROKAR_LIPOPROTEIN"/>
    <property type="match status" value="1"/>
</dbReference>
<feature type="region of interest" description="Disordered" evidence="6">
    <location>
        <begin position="771"/>
        <end position="813"/>
    </location>
</feature>
<dbReference type="InterPro" id="IPR051906">
    <property type="entry name" value="TolC-like"/>
</dbReference>
<sequence precursor="true">MDRQTRSSVSLLLALVMVATGCAPTQPFYFMEDGDLSHYVDVATQIEYPDVEEPQLDEVSGAMRPLTLRNAEDYEVWDLTLEEATRITLTNSQVMRQLGGAVLDNAPETLSRNQINNVAVTTTYDPALVETSTGTAVGSQFSGTGVEAALSEFDAQLDSAVTWNRNDRPQNVRVGDPTIEGFQPSLFAQDLGAFNLGVSKTSATGGQYAFRNNTAYDYNNAGIREAPSSWNTNFEAFISQPLLQGRGAQYNRIAGPFGFDQYAQGGTNPFDGVMLARIRTDQTLADFEGGVRNLMRDVEEAYWELYFAYRDLDARKLGRDSALETWKKVAALYREGARGGSADREAQSRAQYFQFKAQVEEGLTTLFARENRLRYMMGLSVSDGRLIRPADEPTSALVSFDWSSVHPEALVRRVEIRKQKWEVKRRELELIAARNHLLPRLDAFGTYRWLGAGDRLFQQNPVAPAGGLFRDGTGAFDSLTEGDFEEWEMGFRFSLPIGFRRELSTVRHHQLLLARDRAILQDLELEVSHQLGESIRFLDSSYTTSETNFNRRTAAEREVEAVQAQYDANRVTLDLLLDAQRRRSDAETAYYRSLVNYNVAISRVHYRKGSLLDYNGVYLAEGPWPGKAHFDALRRARQRDASLFLDYGYTRPGVMSRGAHAQQMDYTGAEVSPTPAGELYYEGVPTPAGEPTLMEGAGELLQPIPAGEPLGALRQPLFSAPGAMAVVGDVVPVGYDDADETPAAITGHPTMMTRHSGVVLTGSVVANRAAGSQSDSFPVQQAIATSPQADEHQPRHSIAPAVANAPVGNRSGR</sequence>
<dbReference type="Proteomes" id="UP000318995">
    <property type="component" value="Unassembled WGS sequence"/>
</dbReference>
<feature type="compositionally biased region" description="Polar residues" evidence="6">
    <location>
        <begin position="771"/>
        <end position="788"/>
    </location>
</feature>
<keyword evidence="7" id="KW-0732">Signal</keyword>
<keyword evidence="3" id="KW-0812">Transmembrane</keyword>
<dbReference type="SUPFAM" id="SSF56954">
    <property type="entry name" value="Outer membrane efflux proteins (OEP)"/>
    <property type="match status" value="1"/>
</dbReference>
<keyword evidence="5" id="KW-0998">Cell outer membrane</keyword>
<dbReference type="Gene3D" id="1.20.1600.10">
    <property type="entry name" value="Outer membrane efflux proteins (OEP)"/>
    <property type="match status" value="1"/>
</dbReference>
<keyword evidence="2" id="KW-1134">Transmembrane beta strand</keyword>
<dbReference type="GO" id="GO:0015562">
    <property type="term" value="F:efflux transmembrane transporter activity"/>
    <property type="evidence" value="ECO:0007669"/>
    <property type="project" value="InterPro"/>
</dbReference>
<dbReference type="PANTHER" id="PTHR30026:SF23">
    <property type="entry name" value="TO APRF-PUTATIVE OUTER MEMBRANE EFFLUX PROTEIN OR SECRETED ALKALINE PHOSPHATASE-RELATED"/>
    <property type="match status" value="1"/>
</dbReference>
<comment type="subcellular location">
    <subcellularLocation>
        <location evidence="1">Cell outer membrane</location>
    </subcellularLocation>
</comment>
<evidence type="ECO:0000313" key="8">
    <source>
        <dbReference type="EMBL" id="TWT47508.1"/>
    </source>
</evidence>
<dbReference type="RefSeq" id="WP_146572178.1">
    <property type="nucleotide sequence ID" value="NZ_SJPH01000002.1"/>
</dbReference>
<dbReference type="PANTHER" id="PTHR30026">
    <property type="entry name" value="OUTER MEMBRANE PROTEIN TOLC"/>
    <property type="match status" value="1"/>
</dbReference>
<evidence type="ECO:0000256" key="7">
    <source>
        <dbReference type="SAM" id="SignalP"/>
    </source>
</evidence>
<name>A0A5C5W9F7_9BACT</name>
<feature type="chain" id="PRO_5022731138" evidence="7">
    <location>
        <begin position="26"/>
        <end position="813"/>
    </location>
</feature>
<proteinExistence type="predicted"/>
<dbReference type="GO" id="GO:1990281">
    <property type="term" value="C:efflux pump complex"/>
    <property type="evidence" value="ECO:0007669"/>
    <property type="project" value="TreeGrafter"/>
</dbReference>
<reference evidence="8 9" key="1">
    <citation type="submission" date="2019-02" db="EMBL/GenBank/DDBJ databases">
        <title>Deep-cultivation of Planctomycetes and their phenomic and genomic characterization uncovers novel biology.</title>
        <authorList>
            <person name="Wiegand S."/>
            <person name="Jogler M."/>
            <person name="Boedeker C."/>
            <person name="Pinto D."/>
            <person name="Vollmers J."/>
            <person name="Rivas-Marin E."/>
            <person name="Kohn T."/>
            <person name="Peeters S.H."/>
            <person name="Heuer A."/>
            <person name="Rast P."/>
            <person name="Oberbeckmann S."/>
            <person name="Bunk B."/>
            <person name="Jeske O."/>
            <person name="Meyerdierks A."/>
            <person name="Storesund J.E."/>
            <person name="Kallscheuer N."/>
            <person name="Luecker S."/>
            <person name="Lage O.M."/>
            <person name="Pohl T."/>
            <person name="Merkel B.J."/>
            <person name="Hornburger P."/>
            <person name="Mueller R.-W."/>
            <person name="Bruemmer F."/>
            <person name="Labrenz M."/>
            <person name="Spormann A.M."/>
            <person name="Op Den Camp H."/>
            <person name="Overmann J."/>
            <person name="Amann R."/>
            <person name="Jetten M.S.M."/>
            <person name="Mascher T."/>
            <person name="Medema M.H."/>
            <person name="Devos D.P."/>
            <person name="Kaster A.-K."/>
            <person name="Ovreas L."/>
            <person name="Rohde M."/>
            <person name="Galperin M.Y."/>
            <person name="Jogler C."/>
        </authorList>
    </citation>
    <scope>NUCLEOTIDE SEQUENCE [LARGE SCALE GENOMIC DNA]</scope>
    <source>
        <strain evidence="8 9">Pla111</strain>
    </source>
</reference>
<feature type="signal peptide" evidence="7">
    <location>
        <begin position="1"/>
        <end position="25"/>
    </location>
</feature>
<evidence type="ECO:0000256" key="2">
    <source>
        <dbReference type="ARBA" id="ARBA00022452"/>
    </source>
</evidence>
<gene>
    <name evidence="8" type="ORF">Pla111_11220</name>
</gene>
<protein>
    <submittedName>
        <fullName evidence="8">Outer membrane efflux protein</fullName>
    </submittedName>
</protein>
<organism evidence="8 9">
    <name type="scientific">Botrimarina hoheduenensis</name>
    <dbReference type="NCBI Taxonomy" id="2528000"/>
    <lineage>
        <taxon>Bacteria</taxon>
        <taxon>Pseudomonadati</taxon>
        <taxon>Planctomycetota</taxon>
        <taxon>Planctomycetia</taxon>
        <taxon>Pirellulales</taxon>
        <taxon>Lacipirellulaceae</taxon>
        <taxon>Botrimarina</taxon>
    </lineage>
</organism>
<keyword evidence="4" id="KW-0472">Membrane</keyword>
<evidence type="ECO:0000256" key="4">
    <source>
        <dbReference type="ARBA" id="ARBA00023136"/>
    </source>
</evidence>